<sequence length="137" mass="15851">MHERPRPTGRHRPDTDCYVETRSKSANPYALQTWTSTLTQRATARPRIQRRTQGADDVGVDEDENQLLKQHQQSQAVQMRLCLGIPRLIRILLRFYIVVVFSDVLLGKIPGYVQIEVVDWESIKRARSSRGEPVFVH</sequence>
<keyword evidence="2" id="KW-1185">Reference proteome</keyword>
<organism evidence="1 2">
    <name type="scientific">Necator americanus</name>
    <name type="common">Human hookworm</name>
    <dbReference type="NCBI Taxonomy" id="51031"/>
    <lineage>
        <taxon>Eukaryota</taxon>
        <taxon>Metazoa</taxon>
        <taxon>Ecdysozoa</taxon>
        <taxon>Nematoda</taxon>
        <taxon>Chromadorea</taxon>
        <taxon>Rhabditida</taxon>
        <taxon>Rhabditina</taxon>
        <taxon>Rhabditomorpha</taxon>
        <taxon>Strongyloidea</taxon>
        <taxon>Ancylostomatidae</taxon>
        <taxon>Bunostominae</taxon>
        <taxon>Necator</taxon>
    </lineage>
</organism>
<evidence type="ECO:0000313" key="2">
    <source>
        <dbReference type="Proteomes" id="UP001303046"/>
    </source>
</evidence>
<reference evidence="1 2" key="1">
    <citation type="submission" date="2023-08" db="EMBL/GenBank/DDBJ databases">
        <title>A Necator americanus chromosomal reference genome.</title>
        <authorList>
            <person name="Ilik V."/>
            <person name="Petrzelkova K.J."/>
            <person name="Pardy F."/>
            <person name="Fuh T."/>
            <person name="Niatou-Singa F.S."/>
            <person name="Gouil Q."/>
            <person name="Baker L."/>
            <person name="Ritchie M.E."/>
            <person name="Jex A.R."/>
            <person name="Gazzola D."/>
            <person name="Li H."/>
            <person name="Toshio Fujiwara R."/>
            <person name="Zhan B."/>
            <person name="Aroian R.V."/>
            <person name="Pafco B."/>
            <person name="Schwarz E.M."/>
        </authorList>
    </citation>
    <scope>NUCLEOTIDE SEQUENCE [LARGE SCALE GENOMIC DNA]</scope>
    <source>
        <strain evidence="1 2">Aroian</strain>
        <tissue evidence="1">Whole animal</tissue>
    </source>
</reference>
<evidence type="ECO:0000313" key="1">
    <source>
        <dbReference type="EMBL" id="KAK6746801.1"/>
    </source>
</evidence>
<accession>A0ABR1DBH8</accession>
<dbReference type="EMBL" id="JAVFWL010000004">
    <property type="protein sequence ID" value="KAK6746801.1"/>
    <property type="molecule type" value="Genomic_DNA"/>
</dbReference>
<name>A0ABR1DBH8_NECAM</name>
<dbReference type="Proteomes" id="UP001303046">
    <property type="component" value="Unassembled WGS sequence"/>
</dbReference>
<gene>
    <name evidence="1" type="primary">Necator_chrIV.g13493</name>
    <name evidence="1" type="ORF">RB195_000202</name>
</gene>
<comment type="caution">
    <text evidence="1">The sequence shown here is derived from an EMBL/GenBank/DDBJ whole genome shotgun (WGS) entry which is preliminary data.</text>
</comment>
<protein>
    <submittedName>
        <fullName evidence="1">Uncharacterized protein</fullName>
    </submittedName>
</protein>
<proteinExistence type="predicted"/>